<reference evidence="2" key="1">
    <citation type="journal article" date="2023" name="Nat. Plants">
        <title>Single-cell RNA sequencing provides a high-resolution roadmap for understanding the multicellular compartmentation of specialized metabolism.</title>
        <authorList>
            <person name="Sun S."/>
            <person name="Shen X."/>
            <person name="Li Y."/>
            <person name="Li Y."/>
            <person name="Wang S."/>
            <person name="Li R."/>
            <person name="Zhang H."/>
            <person name="Shen G."/>
            <person name="Guo B."/>
            <person name="Wei J."/>
            <person name="Xu J."/>
            <person name="St-Pierre B."/>
            <person name="Chen S."/>
            <person name="Sun C."/>
        </authorList>
    </citation>
    <scope>NUCLEOTIDE SEQUENCE [LARGE SCALE GENOMIC DNA]</scope>
</reference>
<proteinExistence type="predicted"/>
<dbReference type="Proteomes" id="UP001060085">
    <property type="component" value="Linkage Group LG04"/>
</dbReference>
<accession>A0ACC0B780</accession>
<keyword evidence="2" id="KW-1185">Reference proteome</keyword>
<evidence type="ECO:0000313" key="1">
    <source>
        <dbReference type="EMBL" id="KAI5668486.1"/>
    </source>
</evidence>
<evidence type="ECO:0000313" key="2">
    <source>
        <dbReference type="Proteomes" id="UP001060085"/>
    </source>
</evidence>
<comment type="caution">
    <text evidence="1">The sequence shown here is derived from an EMBL/GenBank/DDBJ whole genome shotgun (WGS) entry which is preliminary data.</text>
</comment>
<dbReference type="EMBL" id="CM044704">
    <property type="protein sequence ID" value="KAI5668486.1"/>
    <property type="molecule type" value="Genomic_DNA"/>
</dbReference>
<protein>
    <submittedName>
        <fullName evidence="1">Uncharacterized protein</fullName>
    </submittedName>
</protein>
<gene>
    <name evidence="1" type="ORF">M9H77_18339</name>
</gene>
<organism evidence="1 2">
    <name type="scientific">Catharanthus roseus</name>
    <name type="common">Madagascar periwinkle</name>
    <name type="synonym">Vinca rosea</name>
    <dbReference type="NCBI Taxonomy" id="4058"/>
    <lineage>
        <taxon>Eukaryota</taxon>
        <taxon>Viridiplantae</taxon>
        <taxon>Streptophyta</taxon>
        <taxon>Embryophyta</taxon>
        <taxon>Tracheophyta</taxon>
        <taxon>Spermatophyta</taxon>
        <taxon>Magnoliopsida</taxon>
        <taxon>eudicotyledons</taxon>
        <taxon>Gunneridae</taxon>
        <taxon>Pentapetalae</taxon>
        <taxon>asterids</taxon>
        <taxon>lamiids</taxon>
        <taxon>Gentianales</taxon>
        <taxon>Apocynaceae</taxon>
        <taxon>Rauvolfioideae</taxon>
        <taxon>Vinceae</taxon>
        <taxon>Catharanthinae</taxon>
        <taxon>Catharanthus</taxon>
    </lineage>
</organism>
<name>A0ACC0B780_CATRO</name>
<sequence length="349" mass="40001">MVGWGLLSAVGFYLPRQTTPANLLSNLPSVDNEHDVEKCIELTKEIKQVIWLGYFKEFIAQYTDRRLENKKRSERNPKIRKDPRDEKATEPKVIHVLHYDLSQENKKWSLEQNNDATRVISFNIEDCTINGTTWYMEFLVVDALSSYNCLLGRPALNKLKATVSRYAFTLEDIYARPLKVFSLSPTDLGTISRDVAVHRLAIPDSASPKKEWVLYVDGSTGQQYKGVGFLLERPNSMEFAYTLKYHFTVNNDESKYEAPIGGLRMTLGMNIEQLIIPGDFKVIFDHVTGSFEVKEENMKKYSTLVKSLIVRFNTTWFEKIDRRHNKKANDLSKAIAGEQISGLCLEPLS</sequence>